<dbReference type="AlphaFoldDB" id="A0A1G2RBW4"/>
<feature type="transmembrane region" description="Helical" evidence="1">
    <location>
        <begin position="6"/>
        <end position="23"/>
    </location>
</feature>
<keyword evidence="1" id="KW-0472">Membrane</keyword>
<reference evidence="2 3" key="1">
    <citation type="journal article" date="2016" name="Nat. Commun.">
        <title>Thousands of microbial genomes shed light on interconnected biogeochemical processes in an aquifer system.</title>
        <authorList>
            <person name="Anantharaman K."/>
            <person name="Brown C.T."/>
            <person name="Hug L.A."/>
            <person name="Sharon I."/>
            <person name="Castelle C.J."/>
            <person name="Probst A.J."/>
            <person name="Thomas B.C."/>
            <person name="Singh A."/>
            <person name="Wilkins M.J."/>
            <person name="Karaoz U."/>
            <person name="Brodie E.L."/>
            <person name="Williams K.H."/>
            <person name="Hubbard S.S."/>
            <person name="Banfield J.F."/>
        </authorList>
    </citation>
    <scope>NUCLEOTIDE SEQUENCE [LARGE SCALE GENOMIC DNA]</scope>
</reference>
<protein>
    <submittedName>
        <fullName evidence="2">Uncharacterized protein</fullName>
    </submittedName>
</protein>
<evidence type="ECO:0000256" key="1">
    <source>
        <dbReference type="SAM" id="Phobius"/>
    </source>
</evidence>
<gene>
    <name evidence="2" type="ORF">A3F15_02710</name>
</gene>
<name>A0A1G2RBW4_9BACT</name>
<dbReference type="STRING" id="1802457.A3F15_02710"/>
<accession>A0A1G2RBW4</accession>
<dbReference type="EMBL" id="MHUC01000032">
    <property type="protein sequence ID" value="OHA70325.1"/>
    <property type="molecule type" value="Genomic_DNA"/>
</dbReference>
<evidence type="ECO:0000313" key="3">
    <source>
        <dbReference type="Proteomes" id="UP000177078"/>
    </source>
</evidence>
<comment type="caution">
    <text evidence="2">The sequence shown here is derived from an EMBL/GenBank/DDBJ whole genome shotgun (WGS) entry which is preliminary data.</text>
</comment>
<organism evidence="2 3">
    <name type="scientific">Candidatus Wildermuthbacteria bacterium RIFCSPHIGHO2_12_FULL_40_12</name>
    <dbReference type="NCBI Taxonomy" id="1802457"/>
    <lineage>
        <taxon>Bacteria</taxon>
        <taxon>Candidatus Wildermuthiibacteriota</taxon>
    </lineage>
</organism>
<evidence type="ECO:0000313" key="2">
    <source>
        <dbReference type="EMBL" id="OHA70325.1"/>
    </source>
</evidence>
<proteinExistence type="predicted"/>
<keyword evidence="1" id="KW-0812">Transmembrane</keyword>
<sequence length="149" mass="16982">MVTVTIILSVIFFWLCFFLANELRKKFYFLDKWLVTMESGMVHTYQYEGSCSRGMGNIVIRSDDGQPFSVLVCIRFYILPGIYWGIDPYSMVISSAKGVVITNTYLGCNPVTFTYVANRKVGLTITSNAEDQSLVADVVHKPHLIQWLF</sequence>
<keyword evidence="1" id="KW-1133">Transmembrane helix</keyword>
<dbReference type="Proteomes" id="UP000177078">
    <property type="component" value="Unassembled WGS sequence"/>
</dbReference>